<keyword evidence="4" id="KW-1185">Reference proteome</keyword>
<evidence type="ECO:0000256" key="1">
    <source>
        <dbReference type="SAM" id="Phobius"/>
    </source>
</evidence>
<dbReference type="InterPro" id="IPR025508">
    <property type="entry name" value="DUF4395"/>
</dbReference>
<dbReference type="EMBL" id="JBHMAG010000025">
    <property type="protein sequence ID" value="MFB9756620.1"/>
    <property type="molecule type" value="Genomic_DNA"/>
</dbReference>
<keyword evidence="1" id="KW-0812">Transmembrane</keyword>
<gene>
    <name evidence="3" type="ORF">ACFFNY_34020</name>
</gene>
<dbReference type="PIRSF" id="PIRSF030042">
    <property type="entry name" value="UCP030042"/>
    <property type="match status" value="1"/>
</dbReference>
<dbReference type="Pfam" id="PF14340">
    <property type="entry name" value="DUF4395"/>
    <property type="match status" value="1"/>
</dbReference>
<name>A0ABV5W895_9BACL</name>
<evidence type="ECO:0000313" key="4">
    <source>
        <dbReference type="Proteomes" id="UP001589619"/>
    </source>
</evidence>
<evidence type="ECO:0000259" key="2">
    <source>
        <dbReference type="Pfam" id="PF14340"/>
    </source>
</evidence>
<dbReference type="Proteomes" id="UP001589619">
    <property type="component" value="Unassembled WGS sequence"/>
</dbReference>
<feature type="domain" description="DUF4395" evidence="2">
    <location>
        <begin position="8"/>
        <end position="133"/>
    </location>
</feature>
<keyword evidence="1" id="KW-0472">Membrane</keyword>
<feature type="transmembrane region" description="Helical" evidence="1">
    <location>
        <begin position="103"/>
        <end position="127"/>
    </location>
</feature>
<evidence type="ECO:0000313" key="3">
    <source>
        <dbReference type="EMBL" id="MFB9756620.1"/>
    </source>
</evidence>
<feature type="transmembrane region" description="Helical" evidence="1">
    <location>
        <begin position="20"/>
        <end position="49"/>
    </location>
</feature>
<protein>
    <submittedName>
        <fullName evidence="3">DUF4395 domain-containing protein</fullName>
    </submittedName>
</protein>
<sequence length="139" mass="15880">MGHIPDSIPRPLVRTNQWTIVAAVVLTWLTGFYWLLAIPLLAGAMGVTFDFNPIMRLARLFLRKPPSAYIPEERTDQKFNQLLATCFLLLALIGYAFDWPAVAYIFSAMVALAATVAICGFCVGCFIRYQWLRYRRKWS</sequence>
<organism evidence="3 4">
    <name type="scientific">Paenibacillus hodogayensis</name>
    <dbReference type="NCBI Taxonomy" id="279208"/>
    <lineage>
        <taxon>Bacteria</taxon>
        <taxon>Bacillati</taxon>
        <taxon>Bacillota</taxon>
        <taxon>Bacilli</taxon>
        <taxon>Bacillales</taxon>
        <taxon>Paenibacillaceae</taxon>
        <taxon>Paenibacillus</taxon>
    </lineage>
</organism>
<proteinExistence type="predicted"/>
<dbReference type="InterPro" id="IPR016942">
    <property type="entry name" value="UCP030042"/>
</dbReference>
<accession>A0ABV5W895</accession>
<dbReference type="RefSeq" id="WP_344913063.1">
    <property type="nucleotide sequence ID" value="NZ_BAAAYO010000011.1"/>
</dbReference>
<keyword evidence="1" id="KW-1133">Transmembrane helix</keyword>
<comment type="caution">
    <text evidence="3">The sequence shown here is derived from an EMBL/GenBank/DDBJ whole genome shotgun (WGS) entry which is preliminary data.</text>
</comment>
<feature type="transmembrane region" description="Helical" evidence="1">
    <location>
        <begin position="79"/>
        <end position="97"/>
    </location>
</feature>
<reference evidence="3 4" key="1">
    <citation type="submission" date="2024-09" db="EMBL/GenBank/DDBJ databases">
        <authorList>
            <person name="Sun Q."/>
            <person name="Mori K."/>
        </authorList>
    </citation>
    <scope>NUCLEOTIDE SEQUENCE [LARGE SCALE GENOMIC DNA]</scope>
    <source>
        <strain evidence="3 4">JCM 12520</strain>
    </source>
</reference>